<feature type="non-terminal residue" evidence="2">
    <location>
        <position position="379"/>
    </location>
</feature>
<feature type="region of interest" description="Disordered" evidence="1">
    <location>
        <begin position="278"/>
        <end position="321"/>
    </location>
</feature>
<proteinExistence type="predicted"/>
<dbReference type="EMBL" id="ML179035">
    <property type="protein sequence ID" value="THV08112.1"/>
    <property type="molecule type" value="Genomic_DNA"/>
</dbReference>
<evidence type="ECO:0000256" key="1">
    <source>
        <dbReference type="SAM" id="MobiDB-lite"/>
    </source>
</evidence>
<organism evidence="2 3">
    <name type="scientific">Dendrothele bispora (strain CBS 962.96)</name>
    <dbReference type="NCBI Taxonomy" id="1314807"/>
    <lineage>
        <taxon>Eukaryota</taxon>
        <taxon>Fungi</taxon>
        <taxon>Dikarya</taxon>
        <taxon>Basidiomycota</taxon>
        <taxon>Agaricomycotina</taxon>
        <taxon>Agaricomycetes</taxon>
        <taxon>Agaricomycetidae</taxon>
        <taxon>Agaricales</taxon>
        <taxon>Agaricales incertae sedis</taxon>
        <taxon>Dendrothele</taxon>
    </lineage>
</organism>
<gene>
    <name evidence="2" type="ORF">K435DRAFT_558557</name>
</gene>
<dbReference type="AlphaFoldDB" id="A0A4S8MY61"/>
<dbReference type="OrthoDB" id="2634326at2759"/>
<keyword evidence="3" id="KW-1185">Reference proteome</keyword>
<feature type="compositionally biased region" description="Low complexity" evidence="1">
    <location>
        <begin position="284"/>
        <end position="296"/>
    </location>
</feature>
<evidence type="ECO:0000313" key="2">
    <source>
        <dbReference type="EMBL" id="THV08112.1"/>
    </source>
</evidence>
<accession>A0A4S8MY61</accession>
<feature type="non-terminal residue" evidence="2">
    <location>
        <position position="1"/>
    </location>
</feature>
<evidence type="ECO:0000313" key="3">
    <source>
        <dbReference type="Proteomes" id="UP000297245"/>
    </source>
</evidence>
<reference evidence="2 3" key="1">
    <citation type="journal article" date="2019" name="Nat. Ecol. Evol.">
        <title>Megaphylogeny resolves global patterns of mushroom evolution.</title>
        <authorList>
            <person name="Varga T."/>
            <person name="Krizsan K."/>
            <person name="Foldi C."/>
            <person name="Dima B."/>
            <person name="Sanchez-Garcia M."/>
            <person name="Sanchez-Ramirez S."/>
            <person name="Szollosi G.J."/>
            <person name="Szarkandi J.G."/>
            <person name="Papp V."/>
            <person name="Albert L."/>
            <person name="Andreopoulos W."/>
            <person name="Angelini C."/>
            <person name="Antonin V."/>
            <person name="Barry K.W."/>
            <person name="Bougher N.L."/>
            <person name="Buchanan P."/>
            <person name="Buyck B."/>
            <person name="Bense V."/>
            <person name="Catcheside P."/>
            <person name="Chovatia M."/>
            <person name="Cooper J."/>
            <person name="Damon W."/>
            <person name="Desjardin D."/>
            <person name="Finy P."/>
            <person name="Geml J."/>
            <person name="Haridas S."/>
            <person name="Hughes K."/>
            <person name="Justo A."/>
            <person name="Karasinski D."/>
            <person name="Kautmanova I."/>
            <person name="Kiss B."/>
            <person name="Kocsube S."/>
            <person name="Kotiranta H."/>
            <person name="LaButti K.M."/>
            <person name="Lechner B.E."/>
            <person name="Liimatainen K."/>
            <person name="Lipzen A."/>
            <person name="Lukacs Z."/>
            <person name="Mihaltcheva S."/>
            <person name="Morgado L.N."/>
            <person name="Niskanen T."/>
            <person name="Noordeloos M.E."/>
            <person name="Ohm R.A."/>
            <person name="Ortiz-Santana B."/>
            <person name="Ovrebo C."/>
            <person name="Racz N."/>
            <person name="Riley R."/>
            <person name="Savchenko A."/>
            <person name="Shiryaev A."/>
            <person name="Soop K."/>
            <person name="Spirin V."/>
            <person name="Szebenyi C."/>
            <person name="Tomsovsky M."/>
            <person name="Tulloss R.E."/>
            <person name="Uehling J."/>
            <person name="Grigoriev I.V."/>
            <person name="Vagvolgyi C."/>
            <person name="Papp T."/>
            <person name="Martin F.M."/>
            <person name="Miettinen O."/>
            <person name="Hibbett D.S."/>
            <person name="Nagy L.G."/>
        </authorList>
    </citation>
    <scope>NUCLEOTIDE SEQUENCE [LARGE SCALE GENOMIC DNA]</scope>
    <source>
        <strain evidence="2 3">CBS 962.96</strain>
    </source>
</reference>
<sequence>LRKHSHFGEEDPLYFPQPFSPSLPHLALIPLPSVDETNKHRIAWYHLHDSDFILVSPEDESGSSGGLGVITSTVRANMQRAIDAAKERLVAYSHSTSVPDGPNITNIEDDKYLRDYSCSLQWLMAQLNCACTRTRSQMAFALVQRIYLEMIARIDWLIAYKPLYNNMNFTVKRPEKVARVVGALVGNVETAEHLWRLGIPLWLVRDMKTKDPSLRVDKWLAPGDPAGNLALRTGGFQLSMEEAEPPNPNVWTGMLNISKFDQYTAMSQLLRRSATAHLYEEESQPTPSASQPSTASLRSSPRKRVKVETTTLPPPPPPTVRSKFVEVDSDVMPSAIRAWRDASQTVGQHFNANAYSSPLGYFLPDPQMIAGLGRDTGNF</sequence>
<dbReference type="Proteomes" id="UP000297245">
    <property type="component" value="Unassembled WGS sequence"/>
</dbReference>
<protein>
    <submittedName>
        <fullName evidence="2">Uncharacterized protein</fullName>
    </submittedName>
</protein>
<name>A0A4S8MY61_DENBC</name>